<dbReference type="InterPro" id="IPR051906">
    <property type="entry name" value="TolC-like"/>
</dbReference>
<dbReference type="AlphaFoldDB" id="A0A916YLQ3"/>
<keyword evidence="5" id="KW-0812">Transmembrane</keyword>
<dbReference type="Gene3D" id="1.20.1600.10">
    <property type="entry name" value="Outer membrane efflux proteins (OEP)"/>
    <property type="match status" value="1"/>
</dbReference>
<evidence type="ECO:0000256" key="3">
    <source>
        <dbReference type="ARBA" id="ARBA00022448"/>
    </source>
</evidence>
<sequence length="453" mass="51383">MKKLPIYLLFVPFGAFAQAGSIPSSPILESYIQEGLKQNLGLKQERLELLKSAENITQAKANFMPRVTFNPNYTLAAGGRRLEFPIGDLLNPVYSTLNQLTKTNNFPQVENVNQLLAPNNFHDTKLSFQYPIFNTDIRYNLLIQRDLLSAQEAKKRVLENEIRYSITTAYLQYLQTLEAQKIFDASRKLLTDFVKLNEKLVGNNVATKDVIYSAEYEVSKLDQQVAVLDKNRQSVQVFLNYLMNRDFSAEIVADTNLVSAPILASNLAELKADALNNRQELSQLRTNIKVSETAIKLQEMNAIRPQVFVGGSTGFQGFGYTFKNQAYIIGQIGLSWDLYHGYEKKSKIQQAKIQKNILDVKFEEVQKQIQLQISQAYFELEAAKKALNTAKDGTIKAEKYFKIVESRYRNGQAIMIEYLRASNEIITARLQESVAKYDVLAKQANLDKVGAVK</sequence>
<keyword evidence="3" id="KW-0813">Transport</keyword>
<keyword evidence="7" id="KW-0998">Cell outer membrane</keyword>
<dbReference type="SUPFAM" id="SSF56954">
    <property type="entry name" value="Outer membrane efflux proteins (OEP)"/>
    <property type="match status" value="1"/>
</dbReference>
<comment type="caution">
    <text evidence="9">The sequence shown here is derived from an EMBL/GenBank/DDBJ whole genome shotgun (WGS) entry which is preliminary data.</text>
</comment>
<evidence type="ECO:0000256" key="1">
    <source>
        <dbReference type="ARBA" id="ARBA00004442"/>
    </source>
</evidence>
<dbReference type="InterPro" id="IPR003423">
    <property type="entry name" value="OMP_efflux"/>
</dbReference>
<protein>
    <recommendedName>
        <fullName evidence="11">TolC family protein</fullName>
    </recommendedName>
</protein>
<accession>A0A916YLQ3</accession>
<evidence type="ECO:0000313" key="9">
    <source>
        <dbReference type="EMBL" id="GGD51989.1"/>
    </source>
</evidence>
<dbReference type="Proteomes" id="UP000609064">
    <property type="component" value="Unassembled WGS sequence"/>
</dbReference>
<evidence type="ECO:0000313" key="10">
    <source>
        <dbReference type="Proteomes" id="UP000609064"/>
    </source>
</evidence>
<dbReference type="GO" id="GO:0015288">
    <property type="term" value="F:porin activity"/>
    <property type="evidence" value="ECO:0007669"/>
    <property type="project" value="TreeGrafter"/>
</dbReference>
<dbReference type="GO" id="GO:1990281">
    <property type="term" value="C:efflux pump complex"/>
    <property type="evidence" value="ECO:0007669"/>
    <property type="project" value="TreeGrafter"/>
</dbReference>
<feature type="chain" id="PRO_5037056784" description="TolC family protein" evidence="8">
    <location>
        <begin position="18"/>
        <end position="453"/>
    </location>
</feature>
<reference evidence="9" key="2">
    <citation type="submission" date="2020-09" db="EMBL/GenBank/DDBJ databases">
        <authorList>
            <person name="Sun Q."/>
            <person name="Zhou Y."/>
        </authorList>
    </citation>
    <scope>NUCLEOTIDE SEQUENCE</scope>
    <source>
        <strain evidence="9">CGMCC 1.15958</strain>
    </source>
</reference>
<evidence type="ECO:0008006" key="11">
    <source>
        <dbReference type="Google" id="ProtNLM"/>
    </source>
</evidence>
<comment type="similarity">
    <text evidence="2">Belongs to the outer membrane factor (OMF) (TC 1.B.17) family.</text>
</comment>
<dbReference type="PANTHER" id="PTHR30026:SF20">
    <property type="entry name" value="OUTER MEMBRANE PROTEIN TOLC"/>
    <property type="match status" value="1"/>
</dbReference>
<name>A0A916YLQ3_9BACT</name>
<evidence type="ECO:0000256" key="4">
    <source>
        <dbReference type="ARBA" id="ARBA00022452"/>
    </source>
</evidence>
<feature type="signal peptide" evidence="8">
    <location>
        <begin position="1"/>
        <end position="17"/>
    </location>
</feature>
<reference evidence="9" key="1">
    <citation type="journal article" date="2014" name="Int. J. Syst. Evol. Microbiol.">
        <title>Complete genome sequence of Corynebacterium casei LMG S-19264T (=DSM 44701T), isolated from a smear-ripened cheese.</title>
        <authorList>
            <consortium name="US DOE Joint Genome Institute (JGI-PGF)"/>
            <person name="Walter F."/>
            <person name="Albersmeier A."/>
            <person name="Kalinowski J."/>
            <person name="Ruckert C."/>
        </authorList>
    </citation>
    <scope>NUCLEOTIDE SEQUENCE</scope>
    <source>
        <strain evidence="9">CGMCC 1.15958</strain>
    </source>
</reference>
<organism evidence="9 10">
    <name type="scientific">Emticicia aquatilis</name>
    <dbReference type="NCBI Taxonomy" id="1537369"/>
    <lineage>
        <taxon>Bacteria</taxon>
        <taxon>Pseudomonadati</taxon>
        <taxon>Bacteroidota</taxon>
        <taxon>Cytophagia</taxon>
        <taxon>Cytophagales</taxon>
        <taxon>Leadbetterellaceae</taxon>
        <taxon>Emticicia</taxon>
    </lineage>
</organism>
<dbReference type="GO" id="GO:0009279">
    <property type="term" value="C:cell outer membrane"/>
    <property type="evidence" value="ECO:0007669"/>
    <property type="project" value="UniProtKB-SubCell"/>
</dbReference>
<gene>
    <name evidence="9" type="ORF">GCM10011514_15310</name>
</gene>
<evidence type="ECO:0000256" key="7">
    <source>
        <dbReference type="ARBA" id="ARBA00023237"/>
    </source>
</evidence>
<dbReference type="PANTHER" id="PTHR30026">
    <property type="entry name" value="OUTER MEMBRANE PROTEIN TOLC"/>
    <property type="match status" value="1"/>
</dbReference>
<evidence type="ECO:0000256" key="5">
    <source>
        <dbReference type="ARBA" id="ARBA00022692"/>
    </source>
</evidence>
<dbReference type="Pfam" id="PF02321">
    <property type="entry name" value="OEP"/>
    <property type="match status" value="1"/>
</dbReference>
<evidence type="ECO:0000256" key="8">
    <source>
        <dbReference type="SAM" id="SignalP"/>
    </source>
</evidence>
<dbReference type="GO" id="GO:0015562">
    <property type="term" value="F:efflux transmembrane transporter activity"/>
    <property type="evidence" value="ECO:0007669"/>
    <property type="project" value="InterPro"/>
</dbReference>
<keyword evidence="8" id="KW-0732">Signal</keyword>
<keyword evidence="4" id="KW-1134">Transmembrane beta strand</keyword>
<evidence type="ECO:0000256" key="6">
    <source>
        <dbReference type="ARBA" id="ARBA00023136"/>
    </source>
</evidence>
<dbReference type="EMBL" id="BMKK01000003">
    <property type="protein sequence ID" value="GGD51989.1"/>
    <property type="molecule type" value="Genomic_DNA"/>
</dbReference>
<keyword evidence="10" id="KW-1185">Reference proteome</keyword>
<comment type="subcellular location">
    <subcellularLocation>
        <location evidence="1">Cell outer membrane</location>
    </subcellularLocation>
</comment>
<proteinExistence type="inferred from homology"/>
<keyword evidence="6" id="KW-0472">Membrane</keyword>
<dbReference type="RefSeq" id="WP_188765473.1">
    <property type="nucleotide sequence ID" value="NZ_BMKK01000003.1"/>
</dbReference>
<evidence type="ECO:0000256" key="2">
    <source>
        <dbReference type="ARBA" id="ARBA00007613"/>
    </source>
</evidence>